<dbReference type="Proteomes" id="UP000682877">
    <property type="component" value="Chromosome 6"/>
</dbReference>
<dbReference type="SUPFAM" id="SSF55874">
    <property type="entry name" value="ATPase domain of HSP90 chaperone/DNA topoisomerase II/histidine kinase"/>
    <property type="match status" value="1"/>
</dbReference>
<evidence type="ECO:0000313" key="2">
    <source>
        <dbReference type="EMBL" id="CAE6118052.1"/>
    </source>
</evidence>
<reference evidence="2" key="1">
    <citation type="submission" date="2021-01" db="EMBL/GenBank/DDBJ databases">
        <authorList>
            <person name="Bezrukov I."/>
        </authorList>
    </citation>
    <scope>NUCLEOTIDE SEQUENCE</scope>
</reference>
<organism evidence="2 3">
    <name type="scientific">Arabidopsis arenosa</name>
    <name type="common">Sand rock-cress</name>
    <name type="synonym">Cardaminopsis arenosa</name>
    <dbReference type="NCBI Taxonomy" id="38785"/>
    <lineage>
        <taxon>Eukaryota</taxon>
        <taxon>Viridiplantae</taxon>
        <taxon>Streptophyta</taxon>
        <taxon>Embryophyta</taxon>
        <taxon>Tracheophyta</taxon>
        <taxon>Spermatophyta</taxon>
        <taxon>Magnoliopsida</taxon>
        <taxon>eudicotyledons</taxon>
        <taxon>Gunneridae</taxon>
        <taxon>Pentapetalae</taxon>
        <taxon>rosids</taxon>
        <taxon>malvids</taxon>
        <taxon>Brassicales</taxon>
        <taxon>Brassicaceae</taxon>
        <taxon>Camelineae</taxon>
        <taxon>Arabidopsis</taxon>
    </lineage>
</organism>
<dbReference type="PANTHER" id="PTHR33566">
    <property type="entry name" value="EN/SPM-LIKE TRANSPOSON-RELATED"/>
    <property type="match status" value="1"/>
</dbReference>
<dbReference type="PANTHER" id="PTHR33566:SF1">
    <property type="entry name" value="EN_SPM-LIKE TRANSPOSON-RELATED"/>
    <property type="match status" value="1"/>
</dbReference>
<dbReference type="Pfam" id="PF13589">
    <property type="entry name" value="HATPase_c_3"/>
    <property type="match status" value="1"/>
</dbReference>
<name>A0A8S2ASP9_ARAAE</name>
<evidence type="ECO:0000256" key="1">
    <source>
        <dbReference type="SAM" id="Coils"/>
    </source>
</evidence>
<keyword evidence="1" id="KW-0175">Coiled coil</keyword>
<protein>
    <recommendedName>
        <fullName evidence="4">Gamma-irradiation and mitomycin c induced 1</fullName>
    </recommendedName>
</protein>
<accession>A0A8S2ASP9</accession>
<feature type="coiled-coil region" evidence="1">
    <location>
        <begin position="1235"/>
        <end position="1269"/>
    </location>
</feature>
<dbReference type="Gene3D" id="3.30.565.10">
    <property type="entry name" value="Histidine kinase-like ATPase, C-terminal domain"/>
    <property type="match status" value="1"/>
</dbReference>
<dbReference type="EMBL" id="LR999456">
    <property type="protein sequence ID" value="CAE6118052.1"/>
    <property type="molecule type" value="Genomic_DNA"/>
</dbReference>
<evidence type="ECO:0000313" key="3">
    <source>
        <dbReference type="Proteomes" id="UP000682877"/>
    </source>
</evidence>
<feature type="coiled-coil region" evidence="1">
    <location>
        <begin position="2631"/>
        <end position="2665"/>
    </location>
</feature>
<keyword evidence="3" id="KW-1185">Reference proteome</keyword>
<feature type="coiled-coil region" evidence="1">
    <location>
        <begin position="2849"/>
        <end position="2904"/>
    </location>
</feature>
<sequence length="2914" mass="326566">MSSRRSVKRSLILDDDDEDEDIFYTFKVLLPNGTSVKLTVNNPDPEMSMQNFVNLVKKEYDNARKDCVLLSKRTKVDWNSGGKFHLESNGDKMKGFVRFAAFKPNLCHIIRLDDGSGIAFTMYENLWDLTPDTDLLKELPENYSFETALADLIDNSLQAVWPFREGARKLISVDISGDRITVFDTGRGMDSSEESSIDKWGKIGASIHRSQKTGAIGGKPPYLKPYFGMFGYGGPYASMFLGRRTLVSSKTKDSKKVFTLQFKKEALIDNRSILGKNWKTDGGMRDPSEEEMKLSPHGSFTKVEIFESEFDISKIYQLQCRLKDIYFPYIQCDELSKTGRTERPVEFQVNGEDLAEITGGEVAITNLHSKGQVYSFQIRFTLTGGKRKGTNQEANARLKFVYFPIVQGKENIDKILESLEEEGCKVSESFQTFGRVSVRRLGRLLPEVRWDSIPFMQRGNRASTLQKGCRRVICFVDLDAGFSPTPSKTDLASQNPFSVALRNFGSKSTEKEKDDDVTIVTHREGKSVSYAHLDEKYQEWVLEMHNTHDEEAASGADEAVLIVGSLDKKALGILRDAVRVHKEVTRKGMSWKRGQNIKILRGAYAGVHNNNVYATIDYFLIEGFEDEAGGDTRILCRPIDRPENEGCKLSIIDGISKLEVRSSLSLPITIIDSGKCLHVDANEWNRKLDKQQEKAPSKIDLLDERDCRELKIDGELPVGDSVRAGKATPKQIVAVVRPACFTSSTPSKKLDQKHIVKMDGEEMVMVVKLKSSDKNVKPVCSQRMFPTSRKGISGLYIFPLGSKFPNLFKKAGSYKFSFSIGNSIKCNKTVVVRPSSKAARWELDDNLESLPCNVRVGSSLPPFRIACFDEYKNQIQFSSVPSLEVELEANPGFLIKIDKIETNLINDGSILKIENMLVETDGLDQIRPNYEATLEIRAMDKPFSVSVPCKVNPGPLKRVAVNNPEALENLLPDSTVEDLILEMFDGYNNHVAEGSDVLIHIDGYRIEDWMGINRKVDGRGCIDLSGILKVTEGYGKSVSLSVMSGDEVIFRKESQIEERELRLVTELPDCCAAGSNLVNLIFQVTDSDGSLDTHIHHDEKSGCFHTMCIESDSRSVESAIRYAFVHGSCKVPSLSLPENEGVFSYRVFHSRYPELHMSVKVTCAPTFDRDEIGYSTPHSRATPPPESGMPSITNPPATPCSQFGVLAIRSSSLALSSQTGLMDIAQYTESLKETINSDEELRVELDKRLKCLQDQHEHVEQECSRLQASLEPLGASFPECLSTKELMMKQIEDKHHDTAASVFCCLYRKAPPPQSLLLSKKGMFGLVALLGSVAPTSLSRVLSEYLGKDTMLSLVCKSSQFGPKSDEYRKLQSEAASLGRSITNRFLVICLDAIRPWRNGLVKNDPQKRLAMDNPYLPNGDPIPGFKGYAVNMIDLASEELNILSSSGFGLRETLFYGVFGELQVYETGEHLEAALPHINGGDAVSLDGVIARENGFIYSGCCTPEVHFPITVTERQEKTLVQLEITRDKKRKVEQMMTEENCKLRKMSKKRSAQRVLSLDDDEDKFYRLKILLPNSTSVTLTLTNPESNKMSMKNFVNLVKEEYEKTRKNCILPGKMRKRIDWNLAAKSYLEFNGEKIKEIIRFEKFKPDFCNIIRLDDGSGEASIMYEVEIFESECKIPEIYQLQCRLKDIYFPYIQCDEISKTGRTERPVEFQVNGEDLAELTGGEVATTNLNSKGREFWFQIRFVHSEMKKGSLTSQEANARLKFAYFPIVRETESIYKESINIILESLGKEGYKASESFETFSRLSVRRLGRLLPEVPWVSLLWSQFAGLPGASIPFMEKGDRATTLQKCCRRVICFVDLDAGFSPTPSKTDLASQNPFSLALKNFGSKSKEKDYDVNIALHRKGEALVFGQVERDYQNWVTEMHKTYDEEDASGEDDAIIIFDSLDNKALCISPDCKAVRVHNVMKRKGMSWKRGQKIRILKGACGGVHKNDVYATIDYFLIEGFDDEAGGDARIICRQINYSEDEGCMLSITNGVSRLEIRSSSSFPVSIIDSGKCLLLDAIEWNRKIEKQREKDPSRIDLLDEEDCRALNINGESSVGDSVRAGVTPPQQIVAVVRPASFTSSKVSKKLDQKHIVKMDVNMLMEVEFQDTNTKLRDKNTKLLYSHHCLPTSSSGFHGLYIFPLESKLPNMFNKAGIYNFCFSIGNLITTTKKVVVEPSSKVGSWKLASNIESTRQYNVQVGSSLPPCSIACFDEYENQIAFTSVPTLEVELKASPGFQIKIDKIEANLVDHGLLKVENMLVETDKLDNIRPDYEATLEICSKDEPFSISVACKVNPGPLKHVVEMCPEALENLLPGSTVQNYILEVFDGYNNHVAEDTNVLICIEGYCMKDSMGFNRKVNSCGCVDLSGILQVTASYGKSISLSVMSGIDEIFKKESLIERRELRLLTKLPDCCAAASSLTNLIFEVTDSDGAMDTSIHHDEKSGCFHTMSIESDSSSVESAIRYAFVHGSCKVPTLSLPESEGLFSFRVFHSRFPELHLTLKLTPAQIFERDEIGCSTPYSRMSLTPQSKMASTTNSPVAPTEQTPCSQLRVLAIRASSSALSSQNGLMDMAQFTESLKEKLINYSEDRVEVDERLKCLEAEQNQAKEELSTLQASLEPLGATFPECLSTKESMMKQIEEKHHDTAASVFCCLYRKAPPPQSLFLSKKGVFSLVALLGSVASTSLSRVLSEYLGEDMMLALVCKSAKIGPNNAEYLRLQSNHRFHVLCLDAIRPWKDGLLENDPQKKLAMDDPKLPDGDPIPGFKGYAVNMIDLATEELTIQTYSGYGLRETLFYNLFGNLQLKEDEEEKLRKLESARDKVRMAAKKIEEAKCSLRKLEKKMKKTNEKYHNATNSLELVQSLSLD</sequence>
<dbReference type="InterPro" id="IPR036890">
    <property type="entry name" value="HATPase_C_sf"/>
</dbReference>
<gene>
    <name evidence="2" type="ORF">AARE701A_LOCUS16013</name>
</gene>
<proteinExistence type="predicted"/>
<evidence type="ECO:0008006" key="4">
    <source>
        <dbReference type="Google" id="ProtNLM"/>
    </source>
</evidence>